<name>A0A174PAR3_BACT4</name>
<proteinExistence type="predicted"/>
<protein>
    <submittedName>
        <fullName evidence="1">Uncharacterized protein</fullName>
    </submittedName>
</protein>
<gene>
    <name evidence="1" type="ORF">ERS852511_02518</name>
</gene>
<evidence type="ECO:0000313" key="1">
    <source>
        <dbReference type="EMBL" id="CUP56916.1"/>
    </source>
</evidence>
<accession>A0A174PAR3</accession>
<dbReference type="Proteomes" id="UP000095576">
    <property type="component" value="Unassembled WGS sequence"/>
</dbReference>
<dbReference type="AlphaFoldDB" id="A0A174PAR3"/>
<reference evidence="1 2" key="1">
    <citation type="submission" date="2015-09" db="EMBL/GenBank/DDBJ databases">
        <authorList>
            <consortium name="Pathogen Informatics"/>
        </authorList>
    </citation>
    <scope>NUCLEOTIDE SEQUENCE [LARGE SCALE GENOMIC DNA]</scope>
    <source>
        <strain evidence="1 2">2789STDY5834899</strain>
    </source>
</reference>
<sequence length="192" mass="21615">MASCQQKEDKNMTSMTKKFLTIMCTAMVAILAFTACSNDDEPKAVSSEEILLNINKVIVEQANAEKLYQRGEDGSTLVMIADSKEAAHKLCERLILDRWDGKQRTIKFSDNKGVITLAPGTDESVFYNVTLKALDNFGDLFIRIAPEAYLEGENFPWERFPVSGWVCSDCGLETFKLYRPKKCNRCGGENFK</sequence>
<organism evidence="1 2">
    <name type="scientific">Bacteroides thetaiotaomicron</name>
    <dbReference type="NCBI Taxonomy" id="818"/>
    <lineage>
        <taxon>Bacteria</taxon>
        <taxon>Pseudomonadati</taxon>
        <taxon>Bacteroidota</taxon>
        <taxon>Bacteroidia</taxon>
        <taxon>Bacteroidales</taxon>
        <taxon>Bacteroidaceae</taxon>
        <taxon>Bacteroides</taxon>
    </lineage>
</organism>
<dbReference type="EMBL" id="CZAP01000008">
    <property type="protein sequence ID" value="CUP56916.1"/>
    <property type="molecule type" value="Genomic_DNA"/>
</dbReference>
<evidence type="ECO:0000313" key="2">
    <source>
        <dbReference type="Proteomes" id="UP000095576"/>
    </source>
</evidence>